<evidence type="ECO:0000313" key="7">
    <source>
        <dbReference type="EMBL" id="CDP35976.1"/>
    </source>
</evidence>
<dbReference type="AlphaFoldDB" id="A0A060T9U2"/>
<feature type="compositionally biased region" description="Polar residues" evidence="5">
    <location>
        <begin position="166"/>
        <end position="175"/>
    </location>
</feature>
<keyword evidence="2 6" id="KW-0812">Transmembrane</keyword>
<name>A0A060T9U2_BLAAD</name>
<feature type="compositionally biased region" description="Basic and acidic residues" evidence="5">
    <location>
        <begin position="176"/>
        <end position="186"/>
    </location>
</feature>
<feature type="transmembrane region" description="Helical" evidence="6">
    <location>
        <begin position="25"/>
        <end position="46"/>
    </location>
</feature>
<keyword evidence="3 6" id="KW-1133">Transmembrane helix</keyword>
<keyword evidence="4 6" id="KW-0472">Membrane</keyword>
<feature type="compositionally biased region" description="Polar residues" evidence="5">
    <location>
        <begin position="214"/>
        <end position="223"/>
    </location>
</feature>
<dbReference type="GO" id="GO:0016020">
    <property type="term" value="C:membrane"/>
    <property type="evidence" value="ECO:0007669"/>
    <property type="project" value="UniProtKB-SubCell"/>
</dbReference>
<accession>A0A060T9U2</accession>
<feature type="transmembrane region" description="Helical" evidence="6">
    <location>
        <begin position="434"/>
        <end position="455"/>
    </location>
</feature>
<evidence type="ECO:0000256" key="1">
    <source>
        <dbReference type="ARBA" id="ARBA00004141"/>
    </source>
</evidence>
<dbReference type="EMBL" id="HG937692">
    <property type="protein sequence ID" value="CDP35976.1"/>
    <property type="molecule type" value="Genomic_DNA"/>
</dbReference>
<evidence type="ECO:0000256" key="6">
    <source>
        <dbReference type="SAM" id="Phobius"/>
    </source>
</evidence>
<evidence type="ECO:0000256" key="3">
    <source>
        <dbReference type="ARBA" id="ARBA00022989"/>
    </source>
</evidence>
<dbReference type="PANTHER" id="PTHR30249">
    <property type="entry name" value="PUTATIVE SEROTONIN TRANSPORTER"/>
    <property type="match status" value="1"/>
</dbReference>
<dbReference type="Pfam" id="PF04172">
    <property type="entry name" value="LrgB"/>
    <property type="match status" value="1"/>
</dbReference>
<reference evidence="7" key="2">
    <citation type="submission" date="2014-06" db="EMBL/GenBank/DDBJ databases">
        <title>The complete genome of Blastobotrys (Arxula) adeninivorans LS3 - a yeast of biotechnological interest.</title>
        <authorList>
            <person name="Kunze G."/>
            <person name="Gaillardin C."/>
            <person name="Czernicka M."/>
            <person name="Durrens P."/>
            <person name="Martin T."/>
            <person name="Boer E."/>
            <person name="Gabaldon T."/>
            <person name="Cruz J."/>
            <person name="Talla E."/>
            <person name="Marck C."/>
            <person name="Goffeau A."/>
            <person name="Barbe V."/>
            <person name="Baret P."/>
            <person name="Baronian K."/>
            <person name="Beier S."/>
            <person name="Bleykasten C."/>
            <person name="Bode R."/>
            <person name="Casaregola S."/>
            <person name="Despons L."/>
            <person name="Fairhead C."/>
            <person name="Giersberg M."/>
            <person name="Gierski P."/>
            <person name="Hahnel U."/>
            <person name="Hartmann A."/>
            <person name="Jankowska D."/>
            <person name="Jubin C."/>
            <person name="Jung P."/>
            <person name="Lafontaine I."/>
            <person name="Leh-Louis V."/>
            <person name="Lemaire M."/>
            <person name="Marcet-Houben M."/>
            <person name="Mascher M."/>
            <person name="Morel G."/>
            <person name="Richard G.-F."/>
            <person name="Riechen J."/>
            <person name="Sacerdot C."/>
            <person name="Sarkar A."/>
            <person name="Savel G."/>
            <person name="Schacherer J."/>
            <person name="Sherman D."/>
            <person name="Straub M.-L."/>
            <person name="Stein N."/>
            <person name="Thierry A."/>
            <person name="Trautwein-Schult A."/>
            <person name="Westhof E."/>
            <person name="Worch S."/>
            <person name="Dujon B."/>
            <person name="Souciet J.-L."/>
            <person name="Wincker P."/>
            <person name="Scholz U."/>
            <person name="Neuveglise N."/>
        </authorList>
    </citation>
    <scope>NUCLEOTIDE SEQUENCE</scope>
    <source>
        <strain evidence="7">LS3</strain>
    </source>
</reference>
<dbReference type="PhylomeDB" id="A0A060T9U2"/>
<feature type="transmembrane region" description="Helical" evidence="6">
    <location>
        <begin position="524"/>
        <end position="546"/>
    </location>
</feature>
<sequence length="587" mass="64074">MNYLDYIKGAHLGLRRVTPQLIDKFVKVPIGILICLCGLYGVNSVIKLTPVAIPASVICMLLLFLGLLVLEKVVGTRRVSSLLSWLDIPLGFSLRWINIMFTPSFTLLPLAPSVSVGETFKIAAVFVVGYFIMLAGSVYFVWGIQKVYQVRRRPYDADSVRGDSIELSSMTSATSRRMDEEGERTRNSGNTSKPTDHSVSSSEVSEAVEDYAETSGQPSTSNPIRFGYPLSNTTSMGALGFEMEAPKPTAVISRPNNPGMTIPDRCLTGELSTNGAMQQVRETYTGEDSLVNRTAVFVQLNIDWIVYGTLGVIGLIIYLTTGYAIILHLAIVVLTFFSTRIIPPQYRRYLHPIPICGGASIFFIYLFALLRQETVYTNLHAFKTGRNYLTLFDTADYGGVKPGAGDILSSLLDVSIMALAMPMYNYRTDLKRHFFQLVIPSLVAGLASFLIYPPVAYACGIESTRALAFMARSVTLALAMPITAAVGGSSTLISVMAILSGVFGVLFGQTFLGRRWLRVREDDYVTRGISMGICSSAVASAHLLTIDPRAAALSSLSFFLYGVIMIILAAIPPLVTIVRSWVSLGPL</sequence>
<feature type="transmembrane region" description="Helical" evidence="6">
    <location>
        <begin position="82"/>
        <end position="102"/>
    </location>
</feature>
<feature type="transmembrane region" description="Helical" evidence="6">
    <location>
        <begin position="558"/>
        <end position="582"/>
    </location>
</feature>
<gene>
    <name evidence="7" type="ORF">GNLVRS02_ARAD1B02156g</name>
</gene>
<feature type="transmembrane region" description="Helical" evidence="6">
    <location>
        <begin position="52"/>
        <end position="70"/>
    </location>
</feature>
<protein>
    <submittedName>
        <fullName evidence="7">ARAD1B02156p</fullName>
    </submittedName>
</protein>
<evidence type="ECO:0000256" key="4">
    <source>
        <dbReference type="ARBA" id="ARBA00023136"/>
    </source>
</evidence>
<evidence type="ECO:0000256" key="5">
    <source>
        <dbReference type="SAM" id="MobiDB-lite"/>
    </source>
</evidence>
<dbReference type="InterPro" id="IPR007300">
    <property type="entry name" value="CidB/LrgB"/>
</dbReference>
<reference evidence="7" key="1">
    <citation type="submission" date="2014-02" db="EMBL/GenBank/DDBJ databases">
        <authorList>
            <person name="Genoscope - CEA"/>
        </authorList>
    </citation>
    <scope>NUCLEOTIDE SEQUENCE</scope>
    <source>
        <strain evidence="7">LS3</strain>
    </source>
</reference>
<dbReference type="PANTHER" id="PTHR30249:SF0">
    <property type="entry name" value="PLASTIDAL GLYCOLATE_GLYCERATE TRANSLOCATOR 1, CHLOROPLASTIC"/>
    <property type="match status" value="1"/>
</dbReference>
<proteinExistence type="predicted"/>
<feature type="region of interest" description="Disordered" evidence="5">
    <location>
        <begin position="166"/>
        <end position="226"/>
    </location>
</feature>
<feature type="transmembrane region" description="Helical" evidence="6">
    <location>
        <begin position="492"/>
        <end position="512"/>
    </location>
</feature>
<feature type="transmembrane region" description="Helical" evidence="6">
    <location>
        <begin position="122"/>
        <end position="144"/>
    </location>
</feature>
<comment type="subcellular location">
    <subcellularLocation>
        <location evidence="1">Membrane</location>
        <topology evidence="1">Multi-pass membrane protein</topology>
    </subcellularLocation>
</comment>
<organism evidence="7">
    <name type="scientific">Blastobotrys adeninivorans</name>
    <name type="common">Yeast</name>
    <name type="synonym">Arxula adeninivorans</name>
    <dbReference type="NCBI Taxonomy" id="409370"/>
    <lineage>
        <taxon>Eukaryota</taxon>
        <taxon>Fungi</taxon>
        <taxon>Dikarya</taxon>
        <taxon>Ascomycota</taxon>
        <taxon>Saccharomycotina</taxon>
        <taxon>Dipodascomycetes</taxon>
        <taxon>Dipodascales</taxon>
        <taxon>Trichomonascaceae</taxon>
        <taxon>Blastobotrys</taxon>
    </lineage>
</organism>
<evidence type="ECO:0000256" key="2">
    <source>
        <dbReference type="ARBA" id="ARBA00022692"/>
    </source>
</evidence>
<feature type="transmembrane region" description="Helical" evidence="6">
    <location>
        <begin position="349"/>
        <end position="370"/>
    </location>
</feature>